<dbReference type="SUPFAM" id="SSF53639">
    <property type="entry name" value="AraD/HMP-PK domain-like"/>
    <property type="match status" value="1"/>
</dbReference>
<proteinExistence type="predicted"/>
<gene>
    <name evidence="4" type="ORF">EYH37_02470</name>
</gene>
<dbReference type="SMART" id="SM01007">
    <property type="entry name" value="Aldolase_II"/>
    <property type="match status" value="1"/>
</dbReference>
<evidence type="ECO:0000313" key="4">
    <source>
        <dbReference type="EMBL" id="HIP98218.1"/>
    </source>
</evidence>
<dbReference type="Gene3D" id="3.40.225.10">
    <property type="entry name" value="Class II aldolase/adducin N-terminal domain"/>
    <property type="match status" value="1"/>
</dbReference>
<name>A0A9D0YPN8_AQUAO</name>
<dbReference type="Pfam" id="PF00596">
    <property type="entry name" value="Aldolase_II"/>
    <property type="match status" value="1"/>
</dbReference>
<protein>
    <recommendedName>
        <fullName evidence="3">Class II aldolase/adducin N-terminal domain-containing protein</fullName>
    </recommendedName>
</protein>
<dbReference type="GO" id="GO:0046872">
    <property type="term" value="F:metal ion binding"/>
    <property type="evidence" value="ECO:0007669"/>
    <property type="project" value="UniProtKB-KW"/>
</dbReference>
<evidence type="ECO:0000256" key="1">
    <source>
        <dbReference type="ARBA" id="ARBA00022723"/>
    </source>
</evidence>
<dbReference type="PANTHER" id="PTHR22789:SF0">
    <property type="entry name" value="3-OXO-TETRONATE 4-PHOSPHATE DECARBOXYLASE-RELATED"/>
    <property type="match status" value="1"/>
</dbReference>
<keyword evidence="1" id="KW-0479">Metal-binding</keyword>
<dbReference type="Proteomes" id="UP000606463">
    <property type="component" value="Unassembled WGS sequence"/>
</dbReference>
<dbReference type="GO" id="GO:0016832">
    <property type="term" value="F:aldehyde-lyase activity"/>
    <property type="evidence" value="ECO:0007669"/>
    <property type="project" value="TreeGrafter"/>
</dbReference>
<dbReference type="AlphaFoldDB" id="A0A9D0YPN8"/>
<keyword evidence="2" id="KW-0456">Lyase</keyword>
<dbReference type="InterPro" id="IPR001303">
    <property type="entry name" value="Aldolase_II/adducin_N"/>
</dbReference>
<sequence length="180" mass="20052">MRKKIVRQLIEVGRFLFFSGVVDYFSGNLSVRWKDTIFITRSGSPLPLLTPQDILEVHPKKPLVGKPSSEFIVHREVYERTTLKAVAHAHPPSVVKLAFNLKGDSFIPRDNEGRSLLREIPILRLKKPSASRELAEAVASTLKWFPCAIIYSHGVFCGGETLKEAAGCITALENSAKLLL</sequence>
<dbReference type="InterPro" id="IPR036409">
    <property type="entry name" value="Aldolase_II/adducin_N_sf"/>
</dbReference>
<evidence type="ECO:0000259" key="3">
    <source>
        <dbReference type="SMART" id="SM01007"/>
    </source>
</evidence>
<reference evidence="4" key="1">
    <citation type="journal article" date="2020" name="ISME J.">
        <title>Gammaproteobacteria mediating utilization of methyl-, sulfur- and petroleum organic compounds in deep ocean hydrothermal plumes.</title>
        <authorList>
            <person name="Zhou Z."/>
            <person name="Liu Y."/>
            <person name="Pan J."/>
            <person name="Cron B.R."/>
            <person name="Toner B.M."/>
            <person name="Anantharaman K."/>
            <person name="Breier J.A."/>
            <person name="Dick G.J."/>
            <person name="Li M."/>
        </authorList>
    </citation>
    <scope>NUCLEOTIDE SEQUENCE</scope>
    <source>
        <strain evidence="4">SZUA-1501</strain>
    </source>
</reference>
<dbReference type="GO" id="GO:0019323">
    <property type="term" value="P:pentose catabolic process"/>
    <property type="evidence" value="ECO:0007669"/>
    <property type="project" value="TreeGrafter"/>
</dbReference>
<accession>A0A9D0YPN8</accession>
<dbReference type="EMBL" id="DQVE01000025">
    <property type="protein sequence ID" value="HIP98218.1"/>
    <property type="molecule type" value="Genomic_DNA"/>
</dbReference>
<comment type="caution">
    <text evidence="4">The sequence shown here is derived from an EMBL/GenBank/DDBJ whole genome shotgun (WGS) entry which is preliminary data.</text>
</comment>
<dbReference type="InterPro" id="IPR050197">
    <property type="entry name" value="Aldolase_class_II_sugar_metab"/>
</dbReference>
<dbReference type="GO" id="GO:0005829">
    <property type="term" value="C:cytosol"/>
    <property type="evidence" value="ECO:0007669"/>
    <property type="project" value="TreeGrafter"/>
</dbReference>
<evidence type="ECO:0000313" key="5">
    <source>
        <dbReference type="Proteomes" id="UP000606463"/>
    </source>
</evidence>
<dbReference type="PANTHER" id="PTHR22789">
    <property type="entry name" value="FUCULOSE PHOSPHATE ALDOLASE"/>
    <property type="match status" value="1"/>
</dbReference>
<evidence type="ECO:0000256" key="2">
    <source>
        <dbReference type="ARBA" id="ARBA00023239"/>
    </source>
</evidence>
<feature type="domain" description="Class II aldolase/adducin N-terminal" evidence="3">
    <location>
        <begin position="7"/>
        <end position="180"/>
    </location>
</feature>
<organism evidence="4 5">
    <name type="scientific">Aquifex aeolicus</name>
    <dbReference type="NCBI Taxonomy" id="63363"/>
    <lineage>
        <taxon>Bacteria</taxon>
        <taxon>Pseudomonadati</taxon>
        <taxon>Aquificota</taxon>
        <taxon>Aquificia</taxon>
        <taxon>Aquificales</taxon>
        <taxon>Aquificaceae</taxon>
        <taxon>Aquifex</taxon>
    </lineage>
</organism>